<reference evidence="3 4" key="1">
    <citation type="submission" date="2019-11" db="EMBL/GenBank/DDBJ databases">
        <title>Venturia inaequalis Genome Resource.</title>
        <authorList>
            <person name="Lichtner F.J."/>
        </authorList>
    </citation>
    <scope>NUCLEOTIDE SEQUENCE [LARGE SCALE GENOMIC DNA]</scope>
    <source>
        <strain evidence="3">Bline_iso_100314</strain>
    </source>
</reference>
<keyword evidence="2" id="KW-1133">Transmembrane helix</keyword>
<evidence type="ECO:0000313" key="4">
    <source>
        <dbReference type="Proteomes" id="UP000433883"/>
    </source>
</evidence>
<keyword evidence="2" id="KW-0472">Membrane</keyword>
<sequence length="349" mass="38950">MHPQETGDQCLVQFWRRKSNYFDDISGIMVKRFRALFGFLLARAAYMNFNGVFCGGDLKYGAAPGECLSYKGHYKFGIIMHLVTIFPAGFLVLFQFIPAIRHHIILFHRINGYAIVLLVLFSNAGALMAARVAFGGTLSTQMWVGFVAIITTLSLVLAWINIKRLQIDQHRIWMLRAWFYLASVITERLIALAAQPIIKSIGSYVYAMRCSKIVGIMTTYGIPAQAARGFYPACIPFLNGQGDPYAVVQAGGLGRPEQIAAALSVSFGACLWLALMINAIGIEIYISLTPREHERLRQVSYERQQEAGMSHAGSSGLTADRFGDSEPWRSIQKYSVKGRENSVEEEQDK</sequence>
<proteinExistence type="predicted"/>
<feature type="transmembrane region" description="Helical" evidence="2">
    <location>
        <begin position="78"/>
        <end position="100"/>
    </location>
</feature>
<feature type="transmembrane region" description="Helical" evidence="2">
    <location>
        <begin position="174"/>
        <end position="198"/>
    </location>
</feature>
<evidence type="ECO:0000256" key="2">
    <source>
        <dbReference type="SAM" id="Phobius"/>
    </source>
</evidence>
<keyword evidence="2" id="KW-0812">Transmembrane</keyword>
<dbReference type="Pfam" id="PF10067">
    <property type="entry name" value="DUF2306"/>
    <property type="match status" value="1"/>
</dbReference>
<feature type="transmembrane region" description="Helical" evidence="2">
    <location>
        <begin position="112"/>
        <end position="134"/>
    </location>
</feature>
<comment type="caution">
    <text evidence="3">The sequence shown here is derived from an EMBL/GenBank/DDBJ whole genome shotgun (WGS) entry which is preliminary data.</text>
</comment>
<feature type="transmembrane region" description="Helical" evidence="2">
    <location>
        <begin position="140"/>
        <end position="162"/>
    </location>
</feature>
<dbReference type="EMBL" id="WNWQ01000221">
    <property type="protein sequence ID" value="KAE9973842.1"/>
    <property type="molecule type" value="Genomic_DNA"/>
</dbReference>
<gene>
    <name evidence="3" type="ORF">BLS_003392</name>
</gene>
<dbReference type="InterPro" id="IPR018750">
    <property type="entry name" value="DUF2306_membrane"/>
</dbReference>
<protein>
    <submittedName>
        <fullName evidence="3">Uncharacterized protein</fullName>
    </submittedName>
</protein>
<organism evidence="3 4">
    <name type="scientific">Venturia inaequalis</name>
    <name type="common">Apple scab fungus</name>
    <dbReference type="NCBI Taxonomy" id="5025"/>
    <lineage>
        <taxon>Eukaryota</taxon>
        <taxon>Fungi</taxon>
        <taxon>Dikarya</taxon>
        <taxon>Ascomycota</taxon>
        <taxon>Pezizomycotina</taxon>
        <taxon>Dothideomycetes</taxon>
        <taxon>Pleosporomycetidae</taxon>
        <taxon>Venturiales</taxon>
        <taxon>Venturiaceae</taxon>
        <taxon>Venturia</taxon>
    </lineage>
</organism>
<feature type="transmembrane region" description="Helical" evidence="2">
    <location>
        <begin position="259"/>
        <end position="288"/>
    </location>
</feature>
<dbReference type="AlphaFoldDB" id="A0A8H3YY05"/>
<name>A0A8H3YY05_VENIN</name>
<evidence type="ECO:0000256" key="1">
    <source>
        <dbReference type="SAM" id="MobiDB-lite"/>
    </source>
</evidence>
<feature type="region of interest" description="Disordered" evidence="1">
    <location>
        <begin position="303"/>
        <end position="328"/>
    </location>
</feature>
<evidence type="ECO:0000313" key="3">
    <source>
        <dbReference type="EMBL" id="KAE9973842.1"/>
    </source>
</evidence>
<dbReference type="Proteomes" id="UP000433883">
    <property type="component" value="Unassembled WGS sequence"/>
</dbReference>
<accession>A0A8H3YY05</accession>